<dbReference type="GO" id="GO:0016491">
    <property type="term" value="F:oxidoreductase activity"/>
    <property type="evidence" value="ECO:0007669"/>
    <property type="project" value="InterPro"/>
</dbReference>
<dbReference type="InParanoid" id="K2SMY5"/>
<evidence type="ECO:0000313" key="2">
    <source>
        <dbReference type="EMBL" id="EKG18125.1"/>
    </source>
</evidence>
<comment type="caution">
    <text evidence="2">The sequence shown here is derived from an EMBL/GenBank/DDBJ whole genome shotgun (WGS) entry which is preliminary data.</text>
</comment>
<dbReference type="Gene3D" id="3.40.50.720">
    <property type="entry name" value="NAD(P)-binding Rossmann-like Domain"/>
    <property type="match status" value="1"/>
</dbReference>
<dbReference type="Proteomes" id="UP000007129">
    <property type="component" value="Unassembled WGS sequence"/>
</dbReference>
<dbReference type="VEuPathDB" id="FungiDB:MPH_04657"/>
<dbReference type="InterPro" id="IPR013154">
    <property type="entry name" value="ADH-like_N"/>
</dbReference>
<dbReference type="Pfam" id="PF00107">
    <property type="entry name" value="ADH_zinc_N"/>
    <property type="match status" value="1"/>
</dbReference>
<proteinExistence type="predicted"/>
<dbReference type="PANTHER" id="PTHR45033">
    <property type="match status" value="1"/>
</dbReference>
<evidence type="ECO:0000313" key="3">
    <source>
        <dbReference type="Proteomes" id="UP000007129"/>
    </source>
</evidence>
<gene>
    <name evidence="2" type="ORF">MPH_04657</name>
</gene>
<reference evidence="2 3" key="1">
    <citation type="journal article" date="2012" name="BMC Genomics">
        <title>Tools to kill: Genome of one of the most destructive plant pathogenic fungi Macrophomina phaseolina.</title>
        <authorList>
            <person name="Islam M.S."/>
            <person name="Haque M.S."/>
            <person name="Islam M.M."/>
            <person name="Emdad E.M."/>
            <person name="Halim A."/>
            <person name="Hossen Q.M.M."/>
            <person name="Hossain M.Z."/>
            <person name="Ahmed B."/>
            <person name="Rahim S."/>
            <person name="Rahman M.S."/>
            <person name="Alam M.M."/>
            <person name="Hou S."/>
            <person name="Wan X."/>
            <person name="Saito J.A."/>
            <person name="Alam M."/>
        </authorList>
    </citation>
    <scope>NUCLEOTIDE SEQUENCE [LARGE SCALE GENOMIC DNA]</scope>
    <source>
        <strain evidence="2 3">MS6</strain>
    </source>
</reference>
<dbReference type="CDD" id="cd08276">
    <property type="entry name" value="MDR7"/>
    <property type="match status" value="1"/>
</dbReference>
<dbReference type="SMART" id="SM00829">
    <property type="entry name" value="PKS_ER"/>
    <property type="match status" value="1"/>
</dbReference>
<dbReference type="Pfam" id="PF08240">
    <property type="entry name" value="ADH_N"/>
    <property type="match status" value="1"/>
</dbReference>
<dbReference type="Gene3D" id="3.90.180.10">
    <property type="entry name" value="Medium-chain alcohol dehydrogenases, catalytic domain"/>
    <property type="match status" value="1"/>
</dbReference>
<dbReference type="InterPro" id="IPR020843">
    <property type="entry name" value="ER"/>
</dbReference>
<dbReference type="EMBL" id="AHHD01000217">
    <property type="protein sequence ID" value="EKG18125.1"/>
    <property type="molecule type" value="Genomic_DNA"/>
</dbReference>
<dbReference type="eggNOG" id="KOG1198">
    <property type="taxonomic scope" value="Eukaryota"/>
</dbReference>
<organism evidence="2 3">
    <name type="scientific">Macrophomina phaseolina (strain MS6)</name>
    <name type="common">Charcoal rot fungus</name>
    <dbReference type="NCBI Taxonomy" id="1126212"/>
    <lineage>
        <taxon>Eukaryota</taxon>
        <taxon>Fungi</taxon>
        <taxon>Dikarya</taxon>
        <taxon>Ascomycota</taxon>
        <taxon>Pezizomycotina</taxon>
        <taxon>Dothideomycetes</taxon>
        <taxon>Dothideomycetes incertae sedis</taxon>
        <taxon>Botryosphaeriales</taxon>
        <taxon>Botryosphaeriaceae</taxon>
        <taxon>Macrophomina</taxon>
    </lineage>
</organism>
<dbReference type="HOGENOM" id="CLU_026673_3_4_1"/>
<feature type="domain" description="Enoyl reductase (ER)" evidence="1">
    <location>
        <begin position="2"/>
        <end position="306"/>
    </location>
</feature>
<sequence>MGLYKHHKTVEDGPPKPLVPCADMCGVITAVGEGGSSATVPWKVGDRVVSIFNQTHLTGQVKAHHMASGLGLPLDGVLQTHRVFPSYGLVRAPEYMTDEEASCLPIAAVTAWMSINGMRPLGQPGGEGEVVLLQGTGGVSISGLQIAKASGAKVIVTSSSDDKLKKAQSLGADYLINYRSTPEWQEEVMKLTHDEGADIILECGGARTLRKSFDSVAFGGLINSIGYLSGKEDEAGDRTNVNVLALRRNVTLKGILNGPRERFEEMCEFYRKHEIHPVIDRVFEFDSSKEALQYLFSGGHFGKVVVKVKA</sequence>
<dbReference type="SUPFAM" id="SSF51735">
    <property type="entry name" value="NAD(P)-binding Rossmann-fold domains"/>
    <property type="match status" value="1"/>
</dbReference>
<dbReference type="InterPro" id="IPR013149">
    <property type="entry name" value="ADH-like_C"/>
</dbReference>
<dbReference type="STRING" id="1126212.K2SMY5"/>
<dbReference type="InterPro" id="IPR036291">
    <property type="entry name" value="NAD(P)-bd_dom_sf"/>
</dbReference>
<dbReference type="AlphaFoldDB" id="K2SMY5"/>
<dbReference type="SUPFAM" id="SSF50129">
    <property type="entry name" value="GroES-like"/>
    <property type="match status" value="1"/>
</dbReference>
<accession>K2SMY5</accession>
<dbReference type="InterPro" id="IPR011032">
    <property type="entry name" value="GroES-like_sf"/>
</dbReference>
<dbReference type="OrthoDB" id="3509362at2759"/>
<dbReference type="PANTHER" id="PTHR45033:SF1">
    <property type="entry name" value="OXIDOREDUCTASE (EUROFUNG)"/>
    <property type="match status" value="1"/>
</dbReference>
<name>K2SMY5_MACPH</name>
<evidence type="ECO:0000259" key="1">
    <source>
        <dbReference type="SMART" id="SM00829"/>
    </source>
</evidence>
<dbReference type="InterPro" id="IPR052711">
    <property type="entry name" value="Zinc_ADH-like"/>
</dbReference>
<protein>
    <submittedName>
        <fullName evidence="2">Alcohol dehydrogenase superfamily zinc-containing</fullName>
    </submittedName>
</protein>